<evidence type="ECO:0000256" key="1">
    <source>
        <dbReference type="ARBA" id="ARBA00023002"/>
    </source>
</evidence>
<gene>
    <name evidence="3" type="ORF">CP975_22920</name>
</gene>
<dbReference type="GO" id="GO:0010181">
    <property type="term" value="F:FMN binding"/>
    <property type="evidence" value="ECO:0007669"/>
    <property type="project" value="InterPro"/>
</dbReference>
<dbReference type="AlphaFoldDB" id="A0A5J6HL96"/>
<dbReference type="Proteomes" id="UP000326553">
    <property type="component" value="Chromosome"/>
</dbReference>
<protein>
    <submittedName>
        <fullName evidence="3">Flavin reductase</fullName>
    </submittedName>
</protein>
<dbReference type="InterPro" id="IPR050268">
    <property type="entry name" value="NADH-dep_flavin_reductase"/>
</dbReference>
<keyword evidence="4" id="KW-1185">Reference proteome</keyword>
<dbReference type="InterPro" id="IPR002563">
    <property type="entry name" value="Flavin_Rdtase-like_dom"/>
</dbReference>
<dbReference type="OrthoDB" id="9792858at2"/>
<dbReference type="PANTHER" id="PTHR30466:SF1">
    <property type="entry name" value="FMN REDUCTASE (NADH) RUTF"/>
    <property type="match status" value="1"/>
</dbReference>
<dbReference type="RefSeq" id="WP_055530466.1">
    <property type="nucleotide sequence ID" value="NZ_CP023695.1"/>
</dbReference>
<evidence type="ECO:0000313" key="3">
    <source>
        <dbReference type="EMBL" id="QEV19992.1"/>
    </source>
</evidence>
<dbReference type="PANTHER" id="PTHR30466">
    <property type="entry name" value="FLAVIN REDUCTASE"/>
    <property type="match status" value="1"/>
</dbReference>
<name>A0A5J6HL96_STRAD</name>
<organism evidence="3 4">
    <name type="scientific">Streptomyces alboniger</name>
    <dbReference type="NCBI Taxonomy" id="132473"/>
    <lineage>
        <taxon>Bacteria</taxon>
        <taxon>Bacillati</taxon>
        <taxon>Actinomycetota</taxon>
        <taxon>Actinomycetes</taxon>
        <taxon>Kitasatosporales</taxon>
        <taxon>Streptomycetaceae</taxon>
        <taxon>Streptomyces</taxon>
        <taxon>Streptomyces aurantiacus group</taxon>
    </lineage>
</organism>
<reference evidence="3 4" key="1">
    <citation type="submission" date="2017-09" db="EMBL/GenBank/DDBJ databases">
        <authorList>
            <person name="Lee N."/>
            <person name="Cho B.-K."/>
        </authorList>
    </citation>
    <scope>NUCLEOTIDE SEQUENCE [LARGE SCALE GENOMIC DNA]</scope>
    <source>
        <strain evidence="3 4">ATCC 12461</strain>
    </source>
</reference>
<dbReference type="Pfam" id="PF01613">
    <property type="entry name" value="Flavin_Reduct"/>
    <property type="match status" value="1"/>
</dbReference>
<dbReference type="GO" id="GO:0042602">
    <property type="term" value="F:riboflavin reductase (NADPH) activity"/>
    <property type="evidence" value="ECO:0007669"/>
    <property type="project" value="TreeGrafter"/>
</dbReference>
<sequence>MSTLTPLRRPVRQDPAERRRALYHLASPVSVLTVGHAGQLHGTTASTVTLVSREPLLIGVALRPGSSFARLAGAEGRFVVNVLDGGQGDLARWFADSSRPDGSAQFDGVPWTADSYAGAPRLTEALAYYSCRLHSSHRAGDGEVLLGYVVRATAENRPPLFSYAGGLVAGSLRPARTTKETSAS</sequence>
<dbReference type="SMART" id="SM00903">
    <property type="entry name" value="Flavin_Reduct"/>
    <property type="match status" value="1"/>
</dbReference>
<feature type="domain" description="Flavin reductase like" evidence="2">
    <location>
        <begin position="22"/>
        <end position="169"/>
    </location>
</feature>
<proteinExistence type="predicted"/>
<dbReference type="EMBL" id="CP023695">
    <property type="protein sequence ID" value="QEV19992.1"/>
    <property type="molecule type" value="Genomic_DNA"/>
</dbReference>
<accession>A0A5J6HL96</accession>
<dbReference type="KEGG" id="salw:CP975_22920"/>
<evidence type="ECO:0000259" key="2">
    <source>
        <dbReference type="SMART" id="SM00903"/>
    </source>
</evidence>
<dbReference type="InterPro" id="IPR012349">
    <property type="entry name" value="Split_barrel_FMN-bd"/>
</dbReference>
<keyword evidence="1" id="KW-0560">Oxidoreductase</keyword>
<evidence type="ECO:0000313" key="4">
    <source>
        <dbReference type="Proteomes" id="UP000326553"/>
    </source>
</evidence>
<dbReference type="SUPFAM" id="SSF50475">
    <property type="entry name" value="FMN-binding split barrel"/>
    <property type="match status" value="1"/>
</dbReference>
<dbReference type="Gene3D" id="2.30.110.10">
    <property type="entry name" value="Electron Transport, Fmn-binding Protein, Chain A"/>
    <property type="match status" value="1"/>
</dbReference>